<reference evidence="11 12" key="1">
    <citation type="submission" date="2019-03" db="EMBL/GenBank/DDBJ databases">
        <title>Genomic Encyclopedia of Type Strains, Phase IV (KMG-IV): sequencing the most valuable type-strain genomes for metagenomic binning, comparative biology and taxonomic classification.</title>
        <authorList>
            <person name="Goeker M."/>
        </authorList>
    </citation>
    <scope>NUCLEOTIDE SEQUENCE [LARGE SCALE GENOMIC DNA]</scope>
    <source>
        <strain evidence="11 12">DSM 100059</strain>
    </source>
</reference>
<proteinExistence type="inferred from homology"/>
<name>A0A4R8DUE7_9BACT</name>
<dbReference type="AlphaFoldDB" id="A0A4R8DUE7"/>
<dbReference type="InterPro" id="IPR009045">
    <property type="entry name" value="Zn_M74/Hedgehog-like"/>
</dbReference>
<comment type="function">
    <text evidence="9">Catalyzes hydrolysis of the D-alanyl-D-alanine dipeptide.</text>
</comment>
<keyword evidence="4 9" id="KW-0378">Hydrolase</keyword>
<feature type="active site" description="Proton donor/acceptor" evidence="9">
    <location>
        <position position="209"/>
    </location>
</feature>
<dbReference type="OrthoDB" id="9801430at2"/>
<accession>A0A4R8DUE7</accession>
<comment type="cofactor">
    <cofactor evidence="9">
        <name>Zn(2+)</name>
        <dbReference type="ChEBI" id="CHEBI:29105"/>
    </cofactor>
    <text evidence="9">Binds 1 zinc ion per subunit.</text>
</comment>
<comment type="similarity">
    <text evidence="9">Belongs to the peptidase M15D family.</text>
</comment>
<evidence type="ECO:0000256" key="3">
    <source>
        <dbReference type="ARBA" id="ARBA00022723"/>
    </source>
</evidence>
<dbReference type="CDD" id="cd14840">
    <property type="entry name" value="D-Ala-D-Ala_dipeptidase_Aad"/>
    <property type="match status" value="1"/>
</dbReference>
<keyword evidence="12" id="KW-1185">Reference proteome</keyword>
<evidence type="ECO:0000256" key="1">
    <source>
        <dbReference type="ARBA" id="ARBA00001362"/>
    </source>
</evidence>
<dbReference type="Proteomes" id="UP000294498">
    <property type="component" value="Unassembled WGS sequence"/>
</dbReference>
<dbReference type="EC" id="3.4.13.22" evidence="9"/>
<sequence>MKTAVALFAAAMRCAAALVLCTAAQAQSAATPHYGLPTVHDTAVYFASVRQDPRQALVPLKGFRLDIRYATADNLLHRPVYTMAAAFLRKPAAEALKAVDQDLEREGYALKIFDGYRPYAATVAFYEAYHDTNYVASPYTGSRHNRGCAVDLTLVDRRTGKDVAMPTPFDDFTEKASATYADLPPDVLRHRKLLQDAMLRHGFLVYPHEWWHFDFAGWRDYPVTDIPFEALTSAR</sequence>
<dbReference type="EMBL" id="SODV01000001">
    <property type="protein sequence ID" value="TDX01994.1"/>
    <property type="molecule type" value="Genomic_DNA"/>
</dbReference>
<feature type="binding site" evidence="9">
    <location>
        <position position="151"/>
    </location>
    <ligand>
        <name>Zn(2+)</name>
        <dbReference type="ChEBI" id="CHEBI:29105"/>
        <note>catalytic</note>
    </ligand>
</feature>
<comment type="catalytic activity">
    <reaction evidence="1 9">
        <text>D-alanyl-D-alanine + H2O = 2 D-alanine</text>
        <dbReference type="Rhea" id="RHEA:20661"/>
        <dbReference type="ChEBI" id="CHEBI:15377"/>
        <dbReference type="ChEBI" id="CHEBI:57416"/>
        <dbReference type="ChEBI" id="CHEBI:57822"/>
        <dbReference type="EC" id="3.4.13.22"/>
    </reaction>
</comment>
<evidence type="ECO:0000256" key="7">
    <source>
        <dbReference type="ARBA" id="ARBA00023049"/>
    </source>
</evidence>
<evidence type="ECO:0000256" key="2">
    <source>
        <dbReference type="ARBA" id="ARBA00022670"/>
    </source>
</evidence>
<gene>
    <name evidence="11" type="ORF">EDB95_3041</name>
</gene>
<keyword evidence="10" id="KW-0732">Signal</keyword>
<evidence type="ECO:0000256" key="10">
    <source>
        <dbReference type="SAM" id="SignalP"/>
    </source>
</evidence>
<evidence type="ECO:0000313" key="12">
    <source>
        <dbReference type="Proteomes" id="UP000294498"/>
    </source>
</evidence>
<keyword evidence="8" id="KW-0961">Cell wall biogenesis/degradation</keyword>
<feature type="chain" id="PRO_5020242009" description="D-alanyl-D-alanine dipeptidase" evidence="10">
    <location>
        <begin position="27"/>
        <end position="235"/>
    </location>
</feature>
<dbReference type="GO" id="GO:0160237">
    <property type="term" value="F:D-Ala-D-Ala dipeptidase activity"/>
    <property type="evidence" value="ECO:0007669"/>
    <property type="project" value="UniProtKB-EC"/>
</dbReference>
<feature type="signal peptide" evidence="10">
    <location>
        <begin position="1"/>
        <end position="26"/>
    </location>
</feature>
<evidence type="ECO:0000256" key="6">
    <source>
        <dbReference type="ARBA" id="ARBA00022997"/>
    </source>
</evidence>
<dbReference type="RefSeq" id="WP_133994625.1">
    <property type="nucleotide sequence ID" value="NZ_SODV01000001.1"/>
</dbReference>
<evidence type="ECO:0000313" key="11">
    <source>
        <dbReference type="EMBL" id="TDX01994.1"/>
    </source>
</evidence>
<feature type="site" description="Transition state stabilizer" evidence="9">
    <location>
        <position position="117"/>
    </location>
</feature>
<feature type="binding site" evidence="9">
    <location>
        <position position="144"/>
    </location>
    <ligand>
        <name>Zn(2+)</name>
        <dbReference type="ChEBI" id="CHEBI:29105"/>
        <note>catalytic</note>
    </ligand>
</feature>
<dbReference type="Pfam" id="PF01427">
    <property type="entry name" value="Peptidase_M15"/>
    <property type="match status" value="1"/>
</dbReference>
<dbReference type="GO" id="GO:0006508">
    <property type="term" value="P:proteolysis"/>
    <property type="evidence" value="ECO:0007669"/>
    <property type="project" value="UniProtKB-KW"/>
</dbReference>
<keyword evidence="7 9" id="KW-0482">Metalloprotease</keyword>
<keyword evidence="3 9" id="KW-0479">Metal-binding</keyword>
<dbReference type="GO" id="GO:0071555">
    <property type="term" value="P:cell wall organization"/>
    <property type="evidence" value="ECO:0007669"/>
    <property type="project" value="UniProtKB-KW"/>
</dbReference>
<evidence type="ECO:0000256" key="8">
    <source>
        <dbReference type="ARBA" id="ARBA00023316"/>
    </source>
</evidence>
<organism evidence="11 12">
    <name type="scientific">Dinghuibacter silviterrae</name>
    <dbReference type="NCBI Taxonomy" id="1539049"/>
    <lineage>
        <taxon>Bacteria</taxon>
        <taxon>Pseudomonadati</taxon>
        <taxon>Bacteroidota</taxon>
        <taxon>Chitinophagia</taxon>
        <taxon>Chitinophagales</taxon>
        <taxon>Chitinophagaceae</taxon>
        <taxon>Dinghuibacter</taxon>
    </lineage>
</organism>
<dbReference type="GO" id="GO:0008270">
    <property type="term" value="F:zinc ion binding"/>
    <property type="evidence" value="ECO:0007669"/>
    <property type="project" value="UniProtKB-UniRule"/>
</dbReference>
<dbReference type="PANTHER" id="PTHR43126">
    <property type="entry name" value="D-ALANYL-D-ALANINE DIPEPTIDASE"/>
    <property type="match status" value="1"/>
</dbReference>
<dbReference type="Gene3D" id="3.30.1380.10">
    <property type="match status" value="1"/>
</dbReference>
<dbReference type="GO" id="GO:0008237">
    <property type="term" value="F:metallopeptidase activity"/>
    <property type="evidence" value="ECO:0007669"/>
    <property type="project" value="UniProtKB-KW"/>
</dbReference>
<evidence type="ECO:0000256" key="9">
    <source>
        <dbReference type="HAMAP-Rule" id="MF_01924"/>
    </source>
</evidence>
<keyword evidence="2 9" id="KW-0645">Protease</keyword>
<keyword evidence="6 9" id="KW-0224">Dipeptidase</keyword>
<comment type="caution">
    <text evidence="11">The sequence shown here is derived from an EMBL/GenBank/DDBJ whole genome shotgun (WGS) entry which is preliminary data.</text>
</comment>
<evidence type="ECO:0000256" key="4">
    <source>
        <dbReference type="ARBA" id="ARBA00022801"/>
    </source>
</evidence>
<dbReference type="PANTHER" id="PTHR43126:SF1">
    <property type="entry name" value="D-ALANYL-D-ALANINE DIPEPTIDASE"/>
    <property type="match status" value="1"/>
</dbReference>
<feature type="binding site" evidence="9">
    <location>
        <position position="212"/>
    </location>
    <ligand>
        <name>Zn(2+)</name>
        <dbReference type="ChEBI" id="CHEBI:29105"/>
        <note>catalytic</note>
    </ligand>
</feature>
<dbReference type="InterPro" id="IPR000755">
    <property type="entry name" value="A_A_dipeptidase"/>
</dbReference>
<keyword evidence="5 9" id="KW-0862">Zinc</keyword>
<dbReference type="HAMAP" id="MF_01924">
    <property type="entry name" value="A_A_dipeptidase"/>
    <property type="match status" value="1"/>
</dbReference>
<evidence type="ECO:0000256" key="5">
    <source>
        <dbReference type="ARBA" id="ARBA00022833"/>
    </source>
</evidence>
<protein>
    <recommendedName>
        <fullName evidence="9">D-alanyl-D-alanine dipeptidase</fullName>
        <shortName evidence="9">D-Ala-D-Ala dipeptidase</shortName>
        <ecNumber evidence="9">3.4.13.22</ecNumber>
    </recommendedName>
</protein>
<dbReference type="SUPFAM" id="SSF55166">
    <property type="entry name" value="Hedgehog/DD-peptidase"/>
    <property type="match status" value="1"/>
</dbReference>